<sequence>MANRRALSWSAAMRDIETDRSRRSDVREERLRSAMNLRGTPALALSAWRGRSGRRYVVGIHGLDADPAEIGEAVVLAVRRDGGGIAELLDVATTGDSPRERLRGFVTRMRTRGATEMHVHRLAESEAERRAVVEDLGGAPVSRSVRTTKREP</sequence>
<evidence type="ECO:0000313" key="3">
    <source>
        <dbReference type="Proteomes" id="UP000008207"/>
    </source>
</evidence>
<dbReference type="RefSeq" id="WP_015927995.1">
    <property type="nucleotide sequence ID" value="NC_011894.1"/>
</dbReference>
<evidence type="ECO:0000256" key="1">
    <source>
        <dbReference type="SAM" id="MobiDB-lite"/>
    </source>
</evidence>
<gene>
    <name evidence="2" type="ordered locus">Mnod_1299</name>
</gene>
<dbReference type="EMBL" id="CP001349">
    <property type="protein sequence ID" value="ACL56299.1"/>
    <property type="molecule type" value="Genomic_DNA"/>
</dbReference>
<organism evidence="2 3">
    <name type="scientific">Methylobacterium nodulans (strain LMG 21967 / CNCM I-2342 / ORS 2060)</name>
    <dbReference type="NCBI Taxonomy" id="460265"/>
    <lineage>
        <taxon>Bacteria</taxon>
        <taxon>Pseudomonadati</taxon>
        <taxon>Pseudomonadota</taxon>
        <taxon>Alphaproteobacteria</taxon>
        <taxon>Hyphomicrobiales</taxon>
        <taxon>Methylobacteriaceae</taxon>
        <taxon>Methylobacterium</taxon>
    </lineage>
</organism>
<dbReference type="HOGENOM" id="CLU_157907_0_0_5"/>
<dbReference type="OrthoDB" id="7870314at2"/>
<dbReference type="Proteomes" id="UP000008207">
    <property type="component" value="Chromosome"/>
</dbReference>
<keyword evidence="3" id="KW-1185">Reference proteome</keyword>
<dbReference type="KEGG" id="mno:Mnod_1299"/>
<dbReference type="eggNOG" id="ENOG503301V">
    <property type="taxonomic scope" value="Bacteria"/>
</dbReference>
<dbReference type="AlphaFoldDB" id="B8IKU2"/>
<evidence type="ECO:0000313" key="2">
    <source>
        <dbReference type="EMBL" id="ACL56299.1"/>
    </source>
</evidence>
<protein>
    <submittedName>
        <fullName evidence="2">Uncharacterized protein</fullName>
    </submittedName>
</protein>
<name>B8IKU2_METNO</name>
<reference evidence="2 3" key="1">
    <citation type="submission" date="2009-01" db="EMBL/GenBank/DDBJ databases">
        <title>Complete sequence of chromosome of Methylobacterium nodulans ORS 2060.</title>
        <authorList>
            <consortium name="US DOE Joint Genome Institute"/>
            <person name="Lucas S."/>
            <person name="Copeland A."/>
            <person name="Lapidus A."/>
            <person name="Glavina del Rio T."/>
            <person name="Dalin E."/>
            <person name="Tice H."/>
            <person name="Bruce D."/>
            <person name="Goodwin L."/>
            <person name="Pitluck S."/>
            <person name="Sims D."/>
            <person name="Brettin T."/>
            <person name="Detter J.C."/>
            <person name="Han C."/>
            <person name="Larimer F."/>
            <person name="Land M."/>
            <person name="Hauser L."/>
            <person name="Kyrpides N."/>
            <person name="Ivanova N."/>
            <person name="Marx C.J."/>
            <person name="Richardson P."/>
        </authorList>
    </citation>
    <scope>NUCLEOTIDE SEQUENCE [LARGE SCALE GENOMIC DNA]</scope>
    <source>
        <strain evidence="3">LMG 21967 / CNCM I-2342 / ORS 2060</strain>
    </source>
</reference>
<accession>B8IKU2</accession>
<feature type="region of interest" description="Disordered" evidence="1">
    <location>
        <begin position="131"/>
        <end position="152"/>
    </location>
</feature>
<proteinExistence type="predicted"/>